<evidence type="ECO:0000256" key="4">
    <source>
        <dbReference type="ARBA" id="ARBA00022692"/>
    </source>
</evidence>
<evidence type="ECO:0000256" key="8">
    <source>
        <dbReference type="ARBA" id="ARBA00023136"/>
    </source>
</evidence>
<dbReference type="InterPro" id="IPR000644">
    <property type="entry name" value="CBS_dom"/>
</dbReference>
<dbReference type="Gene3D" id="3.10.580.10">
    <property type="entry name" value="CBS-domain"/>
    <property type="match status" value="1"/>
</dbReference>
<dbReference type="InterPro" id="IPR016169">
    <property type="entry name" value="FAD-bd_PCMH_sub2"/>
</dbReference>
<evidence type="ECO:0000256" key="9">
    <source>
        <dbReference type="PROSITE-ProRule" id="PRU00703"/>
    </source>
</evidence>
<dbReference type="OrthoDB" id="110231at2"/>
<feature type="domain" description="CBS" evidence="12">
    <location>
        <begin position="285"/>
        <end position="342"/>
    </location>
</feature>
<dbReference type="InterPro" id="IPR036318">
    <property type="entry name" value="FAD-bd_PCMH-like_sf"/>
</dbReference>
<feature type="transmembrane region" description="Helical" evidence="11">
    <location>
        <begin position="58"/>
        <end position="78"/>
    </location>
</feature>
<evidence type="ECO:0000256" key="3">
    <source>
        <dbReference type="ARBA" id="ARBA00022475"/>
    </source>
</evidence>
<dbReference type="Gene3D" id="3.30.465.10">
    <property type="match status" value="1"/>
</dbReference>
<comment type="caution">
    <text evidence="14">The sequence shown here is derived from an EMBL/GenBank/DDBJ whole genome shotgun (WGS) entry which is preliminary data.</text>
</comment>
<evidence type="ECO:0000256" key="2">
    <source>
        <dbReference type="ARBA" id="ARBA00006337"/>
    </source>
</evidence>
<dbReference type="Pfam" id="PF00571">
    <property type="entry name" value="CBS"/>
    <property type="match status" value="2"/>
</dbReference>
<keyword evidence="5" id="KW-0677">Repeat</keyword>
<comment type="subcellular location">
    <subcellularLocation>
        <location evidence="1">Cell membrane</location>
        <topology evidence="1">Multi-pass membrane protein</topology>
    </subcellularLocation>
</comment>
<dbReference type="InterPro" id="IPR002550">
    <property type="entry name" value="CNNM"/>
</dbReference>
<dbReference type="PROSITE" id="PS51371">
    <property type="entry name" value="CBS"/>
    <property type="match status" value="2"/>
</dbReference>
<dbReference type="SUPFAM" id="SSF54631">
    <property type="entry name" value="CBS-domain pair"/>
    <property type="match status" value="1"/>
</dbReference>
<sequence length="445" mass="47940">MLILAGLGLILVLTVATGYFVSQEFAYVAVDRSRLRTLAENGDASAARALKVTSRLSFVLSGAQVGITITALLAGYFAEPYLGAGLEDLLGSSGVPEAVSRSISVILALLLATIIQMVLGELAPKNLAIAKAETIALRLSRSTLWYLRLAGPVIHLFDSASNRILRRVGIEPVEELPQGATPKELDRIIETSYEQGLLDQDTMRLLDRGLDFRGRTAGEAMVPRVDVVTMHRDERLTRVVELQDTGHSRFPVIGDSVDELVGVVAIGDVVELEPADRAAIAVGSLASPAVVVPATLPLPGVLERLRVARRQLAIVVDEYGGFAGIVSLEDIAEELVGEIRDEDDLPETGLVQGGDGSWVVPARWRLDQVEEVTGVQLPEGDDYETVSGLVLARLGRLPLVGDEIAVELPPRIDHDGRPIPAEYVRLTVQTIERRVPGIVVMERTA</sequence>
<gene>
    <name evidence="14" type="ORF">EV645_3217</name>
</gene>
<dbReference type="Pfam" id="PF01595">
    <property type="entry name" value="CNNM"/>
    <property type="match status" value="1"/>
</dbReference>
<keyword evidence="4 10" id="KW-0812">Transmembrane</keyword>
<dbReference type="AlphaFoldDB" id="A0A4Q7X0P8"/>
<dbReference type="InterPro" id="IPR044751">
    <property type="entry name" value="Ion_transp-like_CBS"/>
</dbReference>
<feature type="transmembrane region" description="Helical" evidence="11">
    <location>
        <begin position="98"/>
        <end position="119"/>
    </location>
</feature>
<keyword evidence="15" id="KW-1185">Reference proteome</keyword>
<feature type="domain" description="CNNM transmembrane" evidence="13">
    <location>
        <begin position="1"/>
        <end position="202"/>
    </location>
</feature>
<dbReference type="SUPFAM" id="SSF56176">
    <property type="entry name" value="FAD-binding/transporter-associated domain-like"/>
    <property type="match status" value="1"/>
</dbReference>
<evidence type="ECO:0000256" key="11">
    <source>
        <dbReference type="SAM" id="Phobius"/>
    </source>
</evidence>
<dbReference type="Pfam" id="PF03471">
    <property type="entry name" value="CorC_HlyC"/>
    <property type="match status" value="1"/>
</dbReference>
<accession>A0A4Q7X0P8</accession>
<dbReference type="InterPro" id="IPR046342">
    <property type="entry name" value="CBS_dom_sf"/>
</dbReference>
<keyword evidence="6 10" id="KW-1133">Transmembrane helix</keyword>
<evidence type="ECO:0000256" key="5">
    <source>
        <dbReference type="ARBA" id="ARBA00022737"/>
    </source>
</evidence>
<dbReference type="InterPro" id="IPR005170">
    <property type="entry name" value="Transptr-assoc_dom"/>
</dbReference>
<dbReference type="PANTHER" id="PTHR43099:SF6">
    <property type="entry name" value="UPF0053 PROTEIN RV1842C"/>
    <property type="match status" value="1"/>
</dbReference>
<dbReference type="GO" id="GO:0050660">
    <property type="term" value="F:flavin adenine dinucleotide binding"/>
    <property type="evidence" value="ECO:0007669"/>
    <property type="project" value="InterPro"/>
</dbReference>
<dbReference type="InterPro" id="IPR051676">
    <property type="entry name" value="UPF0053_domain"/>
</dbReference>
<comment type="similarity">
    <text evidence="2">Belongs to the UPF0053 family.</text>
</comment>
<dbReference type="CDD" id="cd04590">
    <property type="entry name" value="CBS_pair_CorC_HlyC_assoc"/>
    <property type="match status" value="1"/>
</dbReference>
<keyword evidence="3" id="KW-1003">Cell membrane</keyword>
<evidence type="ECO:0000256" key="10">
    <source>
        <dbReference type="PROSITE-ProRule" id="PRU01193"/>
    </source>
</evidence>
<dbReference type="EMBL" id="SHKR01000012">
    <property type="protein sequence ID" value="RZU15679.1"/>
    <property type="molecule type" value="Genomic_DNA"/>
</dbReference>
<reference evidence="14 15" key="1">
    <citation type="journal article" date="2015" name="Stand. Genomic Sci.">
        <title>Genomic Encyclopedia of Bacterial and Archaeal Type Strains, Phase III: the genomes of soil and plant-associated and newly described type strains.</title>
        <authorList>
            <person name="Whitman W.B."/>
            <person name="Woyke T."/>
            <person name="Klenk H.P."/>
            <person name="Zhou Y."/>
            <person name="Lilburn T.G."/>
            <person name="Beck B.J."/>
            <person name="De Vos P."/>
            <person name="Vandamme P."/>
            <person name="Eisen J.A."/>
            <person name="Garrity G."/>
            <person name="Hugenholtz P."/>
            <person name="Kyrpides N.C."/>
        </authorList>
    </citation>
    <scope>NUCLEOTIDE SEQUENCE [LARGE SCALE GENOMIC DNA]</scope>
    <source>
        <strain evidence="14 15">VKM Ac-2540</strain>
    </source>
</reference>
<dbReference type="RefSeq" id="WP_130444433.1">
    <property type="nucleotide sequence ID" value="NZ_SHKR01000012.1"/>
</dbReference>
<protein>
    <submittedName>
        <fullName evidence="14">CBS domain containing-hemolysin-like protein</fullName>
    </submittedName>
</protein>
<evidence type="ECO:0000259" key="12">
    <source>
        <dbReference type="PROSITE" id="PS51371"/>
    </source>
</evidence>
<dbReference type="PROSITE" id="PS51846">
    <property type="entry name" value="CNNM"/>
    <property type="match status" value="1"/>
</dbReference>
<keyword evidence="7 9" id="KW-0129">CBS domain</keyword>
<evidence type="ECO:0000256" key="7">
    <source>
        <dbReference type="ARBA" id="ARBA00023122"/>
    </source>
</evidence>
<evidence type="ECO:0000256" key="1">
    <source>
        <dbReference type="ARBA" id="ARBA00004651"/>
    </source>
</evidence>
<dbReference type="SMART" id="SM01091">
    <property type="entry name" value="CorC_HlyC"/>
    <property type="match status" value="1"/>
</dbReference>
<dbReference type="SMART" id="SM00116">
    <property type="entry name" value="CBS"/>
    <property type="match status" value="2"/>
</dbReference>
<dbReference type="PANTHER" id="PTHR43099">
    <property type="entry name" value="UPF0053 PROTEIN YRKA"/>
    <property type="match status" value="1"/>
</dbReference>
<organism evidence="14 15">
    <name type="scientific">Kribbella rubisoli</name>
    <dbReference type="NCBI Taxonomy" id="3075929"/>
    <lineage>
        <taxon>Bacteria</taxon>
        <taxon>Bacillati</taxon>
        <taxon>Actinomycetota</taxon>
        <taxon>Actinomycetes</taxon>
        <taxon>Propionibacteriales</taxon>
        <taxon>Kribbellaceae</taxon>
        <taxon>Kribbella</taxon>
    </lineage>
</organism>
<name>A0A4Q7X0P8_9ACTN</name>
<evidence type="ECO:0000313" key="14">
    <source>
        <dbReference type="EMBL" id="RZU15679.1"/>
    </source>
</evidence>
<feature type="domain" description="CBS" evidence="12">
    <location>
        <begin position="221"/>
        <end position="280"/>
    </location>
</feature>
<dbReference type="GO" id="GO:0005886">
    <property type="term" value="C:plasma membrane"/>
    <property type="evidence" value="ECO:0007669"/>
    <property type="project" value="UniProtKB-SubCell"/>
</dbReference>
<proteinExistence type="inferred from homology"/>
<keyword evidence="8 10" id="KW-0472">Membrane</keyword>
<dbReference type="Proteomes" id="UP000292027">
    <property type="component" value="Unassembled WGS sequence"/>
</dbReference>
<evidence type="ECO:0000259" key="13">
    <source>
        <dbReference type="PROSITE" id="PS51846"/>
    </source>
</evidence>
<evidence type="ECO:0000256" key="6">
    <source>
        <dbReference type="ARBA" id="ARBA00022989"/>
    </source>
</evidence>
<evidence type="ECO:0000313" key="15">
    <source>
        <dbReference type="Proteomes" id="UP000292027"/>
    </source>
</evidence>